<feature type="compositionally biased region" description="Basic and acidic residues" evidence="2">
    <location>
        <begin position="9"/>
        <end position="21"/>
    </location>
</feature>
<proteinExistence type="predicted"/>
<dbReference type="Gene3D" id="3.40.50.300">
    <property type="entry name" value="P-loop containing nucleotide triphosphate hydrolases"/>
    <property type="match status" value="1"/>
</dbReference>
<dbReference type="InterPro" id="IPR056884">
    <property type="entry name" value="NPHP3-like_N"/>
</dbReference>
<dbReference type="Pfam" id="PF24883">
    <property type="entry name" value="NPHP3_N"/>
    <property type="match status" value="1"/>
</dbReference>
<keyword evidence="5" id="KW-1185">Reference proteome</keyword>
<protein>
    <recommendedName>
        <fullName evidence="3">Nephrocystin 3-like N-terminal domain-containing protein</fullName>
    </recommendedName>
</protein>
<organism evidence="4 5">
    <name type="scientific">Microdochium trichocladiopsis</name>
    <dbReference type="NCBI Taxonomy" id="1682393"/>
    <lineage>
        <taxon>Eukaryota</taxon>
        <taxon>Fungi</taxon>
        <taxon>Dikarya</taxon>
        <taxon>Ascomycota</taxon>
        <taxon>Pezizomycotina</taxon>
        <taxon>Sordariomycetes</taxon>
        <taxon>Xylariomycetidae</taxon>
        <taxon>Xylariales</taxon>
        <taxon>Microdochiaceae</taxon>
        <taxon>Microdochium</taxon>
    </lineage>
</organism>
<evidence type="ECO:0000259" key="3">
    <source>
        <dbReference type="Pfam" id="PF24883"/>
    </source>
</evidence>
<feature type="domain" description="Nephrocystin 3-like N-terminal" evidence="3">
    <location>
        <begin position="809"/>
        <end position="981"/>
    </location>
</feature>
<dbReference type="Proteomes" id="UP000756346">
    <property type="component" value="Unassembled WGS sequence"/>
</dbReference>
<gene>
    <name evidence="4" type="ORF">B0I36DRAFT_366796</name>
</gene>
<evidence type="ECO:0000313" key="5">
    <source>
        <dbReference type="Proteomes" id="UP000756346"/>
    </source>
</evidence>
<dbReference type="PANTHER" id="PTHR10039:SF5">
    <property type="entry name" value="NACHT DOMAIN-CONTAINING PROTEIN"/>
    <property type="match status" value="1"/>
</dbReference>
<evidence type="ECO:0000313" key="4">
    <source>
        <dbReference type="EMBL" id="KAH7024894.1"/>
    </source>
</evidence>
<feature type="region of interest" description="Disordered" evidence="2">
    <location>
        <begin position="1"/>
        <end position="43"/>
    </location>
</feature>
<evidence type="ECO:0000256" key="2">
    <source>
        <dbReference type="SAM" id="MobiDB-lite"/>
    </source>
</evidence>
<dbReference type="SUPFAM" id="SSF52540">
    <property type="entry name" value="P-loop containing nucleoside triphosphate hydrolases"/>
    <property type="match status" value="1"/>
</dbReference>
<reference evidence="4" key="1">
    <citation type="journal article" date="2021" name="Nat. Commun.">
        <title>Genetic determinants of endophytism in the Arabidopsis root mycobiome.</title>
        <authorList>
            <person name="Mesny F."/>
            <person name="Miyauchi S."/>
            <person name="Thiergart T."/>
            <person name="Pickel B."/>
            <person name="Atanasova L."/>
            <person name="Karlsson M."/>
            <person name="Huettel B."/>
            <person name="Barry K.W."/>
            <person name="Haridas S."/>
            <person name="Chen C."/>
            <person name="Bauer D."/>
            <person name="Andreopoulos W."/>
            <person name="Pangilinan J."/>
            <person name="LaButti K."/>
            <person name="Riley R."/>
            <person name="Lipzen A."/>
            <person name="Clum A."/>
            <person name="Drula E."/>
            <person name="Henrissat B."/>
            <person name="Kohler A."/>
            <person name="Grigoriev I.V."/>
            <person name="Martin F.M."/>
            <person name="Hacquard S."/>
        </authorList>
    </citation>
    <scope>NUCLEOTIDE SEQUENCE</scope>
    <source>
        <strain evidence="4">MPI-CAGE-CH-0230</strain>
    </source>
</reference>
<accession>A0A9P9BLH5</accession>
<sequence>MPNPMVKLDLWRRQEPPEPAKSKRMSMPKTRSGNSSRPLVPSSGGHRLVRVLDPSITFIKPWEVPYFDNFRLNVVPQLRYGRVEFWRRTVLRESVHDEGIRNALLALGALGRVHEQRNLSKDSANGTTAVPLYKSRVEILTNAGSGRVALNHYYQALVHHSKAINAFRRLLASPLNKHTPRSILIATVLLVEFESLQGNTEAADQLTARSLSLLYGKILHGTLGTNETGRNGHETSSLIAAALDDEGVAEVETNLVLKTCLNAAFSALYPKSQEVLLTLSIRSLLQLPMPPDPDASQATFSLHWTRCLALVCLWYFRTHISMLVAQEQGDGHSTFDTGHFATEHRHEQLALKHGLEAWQAAMRERLAQYDSGATTPIMKTESEEYVADCNIAIAIYGSYYSVCTVFDVSGKSWDDYESATHELLDQCERCINMTAGIRGFSNSRSASQDAMRDQGVIHEGAMPIVTQIANVSRHPGLRHRAMELWGRMINSDTHWDVVGTYLGSKAVVNLEEQHRDPENGDIPLEKHFADVSMEALAALSLACNVLQLVGTGLRATAALQRIRDEHKPDASLKTNATVLRQLSYEVGQSVKAHKSGPDPSDDRLLSRARDIICVSQELEQMLERFSSGKKSRVWNTFRYVLKKDEIQGLEKRLQETQQALQTTILVEMQQTVKKEWAVISTELPCLKVELQALTTGLHSGNTDPASLVSLMERSLQQTLMAISDSAAAATKAATEVRDKLDEHGKEATRMYHDEKEKAATQRLLDSLYFASMNERRNMSSLDSFPGTFEWVFDSKCRRRKNPWHDENKCAMCAATDTLRSWLVSGEQSVFWISGHAGTGKSTLVNYLIRQIADNGGSLPGGSEDAQHLVLSAFIWSSGDEMQKSVKGLLCTLLHQTLSHLHDLGQRPPSSKPSWPSKKSHADWNETEIRSALSATLHELNGTTYVFVDGLDEIQPGRADDLLGLLSTLQELGRIKICVSSRPEPIFERSLQRFPHLRLQDLTHNDIFSYLERKLGDDLRSLPGSDDMNHNPDAVIQHLTYHASGVFLWVELVVRSLKEGITNYDTWEQLWARIKDIPEDLESLYGSMLRRRGANKTPYHNSSATFFALILAHGNLELNSLAFIALYSDRALRHAHQDIRLHHKTAEALYQGVDRVREQMRAQCGGLLDLGRGGVDPWSTALLGVSFIHRTARDFMLDKGRDLWQHAQLDWAVCIEAKHALYSLTYNIRPVELWAEPGFHDMDMELLGWCACYGVEETWGYDCRDKILDFLAQEMVRKSYWDRDRRNPAVLATFSNVQLPGHWIDKWAPTGMSRNKFLNQLLLCASEVEYQKHRVQIGLELLRSGADPHWRDKDSARGTNWPTAFTLMITNFATHTYDANADLVAEVLEQHGLGPAEEITVLWGMVPNVKSEFGDYQLVLAGPFNRGKGLAPIQCSPNRPRAAGVSWCLLSRMTTAVYLHLAMYGRLPDKRLSAEFEARQPLFRKSLESDGSDGDRSTHILGCVEFSGSRETKVGLIDHGVKLDVRLALGQAFPCRASVRQDLAELWKRIDPLAAAARKMPGKMNRCDTMDWLAACGFPEDTRDEWWENQWRLLNV</sequence>
<keyword evidence="1" id="KW-0677">Repeat</keyword>
<dbReference type="PANTHER" id="PTHR10039">
    <property type="entry name" value="AMELOGENIN"/>
    <property type="match status" value="1"/>
</dbReference>
<dbReference type="RefSeq" id="XP_046008442.1">
    <property type="nucleotide sequence ID" value="XM_046159357.1"/>
</dbReference>
<dbReference type="OrthoDB" id="443402at2759"/>
<dbReference type="InterPro" id="IPR027417">
    <property type="entry name" value="P-loop_NTPase"/>
</dbReference>
<evidence type="ECO:0000256" key="1">
    <source>
        <dbReference type="ARBA" id="ARBA00022737"/>
    </source>
</evidence>
<name>A0A9P9BLH5_9PEZI</name>
<dbReference type="EMBL" id="JAGTJQ010000009">
    <property type="protein sequence ID" value="KAH7024894.1"/>
    <property type="molecule type" value="Genomic_DNA"/>
</dbReference>
<comment type="caution">
    <text evidence="4">The sequence shown here is derived from an EMBL/GenBank/DDBJ whole genome shotgun (WGS) entry which is preliminary data.</text>
</comment>
<dbReference type="GeneID" id="70188903"/>